<keyword evidence="3 4" id="KW-0663">Pyridoxal phosphate</keyword>
<dbReference type="EC" id="3.7.1.3" evidence="4 5"/>
<keyword evidence="1 4" id="KW-0662">Pyridine nucleotide biosynthesis</keyword>
<evidence type="ECO:0000256" key="5">
    <source>
        <dbReference type="NCBIfam" id="TIGR01814"/>
    </source>
</evidence>
<name>A0ABZ0ILB1_9BACT</name>
<comment type="caution">
    <text evidence="4">Lacks conserved residue(s) required for the propagation of feature annotation.</text>
</comment>
<organism evidence="7 8">
    <name type="scientific">Imperialibacter roseus</name>
    <dbReference type="NCBI Taxonomy" id="1324217"/>
    <lineage>
        <taxon>Bacteria</taxon>
        <taxon>Pseudomonadati</taxon>
        <taxon>Bacteroidota</taxon>
        <taxon>Cytophagia</taxon>
        <taxon>Cytophagales</taxon>
        <taxon>Flammeovirgaceae</taxon>
        <taxon>Imperialibacter</taxon>
    </lineage>
</organism>
<comment type="pathway">
    <text evidence="4 6">Amino-acid degradation; L-kynurenine degradation; L-alanine and anthranilate from L-kynurenine: step 1/1.</text>
</comment>
<comment type="similarity">
    <text evidence="4 6">Belongs to the kynureninase family.</text>
</comment>
<keyword evidence="8" id="KW-1185">Reference proteome</keyword>
<dbReference type="InterPro" id="IPR010111">
    <property type="entry name" value="Kynureninase"/>
</dbReference>
<dbReference type="PANTHER" id="PTHR14084">
    <property type="entry name" value="KYNURENINASE"/>
    <property type="match status" value="1"/>
</dbReference>
<dbReference type="Gene3D" id="3.90.1150.10">
    <property type="entry name" value="Aspartate Aminotransferase, domain 1"/>
    <property type="match status" value="1"/>
</dbReference>
<comment type="catalytic activity">
    <reaction evidence="4 6">
        <text>L-kynurenine + H2O = anthranilate + L-alanine + H(+)</text>
        <dbReference type="Rhea" id="RHEA:16813"/>
        <dbReference type="ChEBI" id="CHEBI:15377"/>
        <dbReference type="ChEBI" id="CHEBI:15378"/>
        <dbReference type="ChEBI" id="CHEBI:16567"/>
        <dbReference type="ChEBI" id="CHEBI:57959"/>
        <dbReference type="ChEBI" id="CHEBI:57972"/>
        <dbReference type="EC" id="3.7.1.3"/>
    </reaction>
</comment>
<feature type="binding site" evidence="4">
    <location>
        <begin position="135"/>
        <end position="138"/>
    </location>
    <ligand>
        <name>pyridoxal 5'-phosphate</name>
        <dbReference type="ChEBI" id="CHEBI:597326"/>
    </ligand>
</feature>
<feature type="binding site" evidence="4">
    <location>
        <position position="304"/>
    </location>
    <ligand>
        <name>pyridoxal 5'-phosphate</name>
        <dbReference type="ChEBI" id="CHEBI:597326"/>
    </ligand>
</feature>
<dbReference type="GO" id="GO:0030429">
    <property type="term" value="F:kynureninase activity"/>
    <property type="evidence" value="ECO:0007669"/>
    <property type="project" value="UniProtKB-EC"/>
</dbReference>
<keyword evidence="2 4" id="KW-0378">Hydrolase</keyword>
<feature type="binding site" evidence="4">
    <location>
        <position position="220"/>
    </location>
    <ligand>
        <name>pyridoxal 5'-phosphate</name>
        <dbReference type="ChEBI" id="CHEBI:597326"/>
    </ligand>
</feature>
<dbReference type="InterPro" id="IPR015421">
    <property type="entry name" value="PyrdxlP-dep_Trfase_major"/>
</dbReference>
<comment type="function">
    <text evidence="4 6">Catalyzes the cleavage of L-kynurenine (L-Kyn) and L-3-hydroxykynurenine (L-3OHKyn) into anthranilic acid (AA) and 3-hydroxyanthranilic acid (3-OHAA), respectively.</text>
</comment>
<feature type="modified residue" description="N6-(pyridoxal phosphate)lysine" evidence="4">
    <location>
        <position position="246"/>
    </location>
</feature>
<comment type="pathway">
    <text evidence="4 6">Cofactor biosynthesis; NAD(+) biosynthesis; quinolinate from L-kynurenine: step 2/3.</text>
</comment>
<feature type="binding site" evidence="4">
    <location>
        <position position="107"/>
    </location>
    <ligand>
        <name>pyridoxal 5'-phosphate</name>
        <dbReference type="ChEBI" id="CHEBI:597326"/>
    </ligand>
</feature>
<feature type="binding site" evidence="4">
    <location>
        <position position="245"/>
    </location>
    <ligand>
        <name>pyridoxal 5'-phosphate</name>
        <dbReference type="ChEBI" id="CHEBI:597326"/>
    </ligand>
</feature>
<dbReference type="InterPro" id="IPR015422">
    <property type="entry name" value="PyrdxlP-dep_Trfase_small"/>
</dbReference>
<comment type="subunit">
    <text evidence="4 6">Homodimer.</text>
</comment>
<feature type="binding site" evidence="4">
    <location>
        <position position="276"/>
    </location>
    <ligand>
        <name>pyridoxal 5'-phosphate</name>
        <dbReference type="ChEBI" id="CHEBI:597326"/>
    </ligand>
</feature>
<dbReference type="EMBL" id="CP136051">
    <property type="protein sequence ID" value="WOK05805.1"/>
    <property type="molecule type" value="Genomic_DNA"/>
</dbReference>
<evidence type="ECO:0000256" key="1">
    <source>
        <dbReference type="ARBA" id="ARBA00022642"/>
    </source>
</evidence>
<feature type="binding site" evidence="4">
    <location>
        <position position="223"/>
    </location>
    <ligand>
        <name>pyridoxal 5'-phosphate</name>
        <dbReference type="ChEBI" id="CHEBI:597326"/>
    </ligand>
</feature>
<dbReference type="Proteomes" id="UP001302349">
    <property type="component" value="Chromosome"/>
</dbReference>
<dbReference type="RefSeq" id="WP_317488560.1">
    <property type="nucleotide sequence ID" value="NZ_CP136051.1"/>
</dbReference>
<evidence type="ECO:0000256" key="4">
    <source>
        <dbReference type="HAMAP-Rule" id="MF_01970"/>
    </source>
</evidence>
<dbReference type="Pfam" id="PF22580">
    <property type="entry name" value="KYNU_C"/>
    <property type="match status" value="1"/>
</dbReference>
<evidence type="ECO:0000256" key="3">
    <source>
        <dbReference type="ARBA" id="ARBA00022898"/>
    </source>
</evidence>
<comment type="catalytic activity">
    <reaction evidence="6">
        <text>3-hydroxy-L-kynurenine + H2O = 3-hydroxyanthranilate + L-alanine + H(+)</text>
        <dbReference type="Rhea" id="RHEA:25143"/>
        <dbReference type="ChEBI" id="CHEBI:15377"/>
        <dbReference type="ChEBI" id="CHEBI:15378"/>
        <dbReference type="ChEBI" id="CHEBI:36559"/>
        <dbReference type="ChEBI" id="CHEBI:57972"/>
        <dbReference type="ChEBI" id="CHEBI:58125"/>
        <dbReference type="EC" id="3.7.1.3"/>
    </reaction>
</comment>
<gene>
    <name evidence="4 7" type="primary">kynU</name>
    <name evidence="7" type="ORF">RT717_22280</name>
</gene>
<accession>A0ABZ0ILB1</accession>
<reference evidence="7 8" key="1">
    <citation type="journal article" date="2023" name="Microbiol. Resour. Announc.">
        <title>Complete Genome Sequence of Imperialibacter roseus strain P4T.</title>
        <authorList>
            <person name="Tizabi D.R."/>
            <person name="Bachvaroff T."/>
            <person name="Hill R.T."/>
        </authorList>
    </citation>
    <scope>NUCLEOTIDE SEQUENCE [LARGE SCALE GENOMIC DNA]</scope>
    <source>
        <strain evidence="7 8">P4T</strain>
    </source>
</reference>
<evidence type="ECO:0000313" key="8">
    <source>
        <dbReference type="Proteomes" id="UP001302349"/>
    </source>
</evidence>
<protein>
    <recommendedName>
        <fullName evidence="4 5">Kynureninase</fullName>
        <ecNumber evidence="4 5">3.7.1.3</ecNumber>
    </recommendedName>
    <alternativeName>
        <fullName evidence="4">L-kynurenine hydrolase</fullName>
    </alternativeName>
</protein>
<dbReference type="NCBIfam" id="TIGR01814">
    <property type="entry name" value="kynureninase"/>
    <property type="match status" value="1"/>
</dbReference>
<feature type="binding site" evidence="4">
    <location>
        <position position="108"/>
    </location>
    <ligand>
        <name>pyridoxal 5'-phosphate</name>
        <dbReference type="ChEBI" id="CHEBI:597326"/>
    </ligand>
</feature>
<sequence length="432" mass="48580">MSIPYKHSLSFARELDEHDPLHSFRSLFKIPQRNGKDCIYFCGNSLGLQPKAAANSIAEQMDNWAHFAVEGHFEGATPWMTYHKQARKTLSRLVGAKEHEVVAMNSLTVNLHLLLVTFYQPQGLRRKILMEKGAFPSDQYALESHLKWYGYDPEECIIEVEPDVDTNLYSTGHIVNEISKAGDELALVLFSGIQYYTGQLFDMAAITKAAHGVGALAGFDLAHAMGNVPMSLHDAEVDFATWCSYKYLNSSPGGISGIYIHEKHAANKDLNRFGGWWGHNEQERFKMKKGFDPTPNADGWQLSNAPVLLLAAHMASLNIFEKAGIDELRKKSVALTGFLEFLLRELNKDDETVQIITPSNPEERGSQLSLFITNGNKEVFNAIQRRGVIADWREPNVIRIAPAPLYNTFQEVFQFVEILKEELLKLASIKHG</sequence>
<proteinExistence type="inferred from homology"/>
<dbReference type="SUPFAM" id="SSF53383">
    <property type="entry name" value="PLP-dependent transferases"/>
    <property type="match status" value="1"/>
</dbReference>
<evidence type="ECO:0000313" key="7">
    <source>
        <dbReference type="EMBL" id="WOK05805.1"/>
    </source>
</evidence>
<dbReference type="PANTHER" id="PTHR14084:SF0">
    <property type="entry name" value="KYNURENINASE"/>
    <property type="match status" value="1"/>
</dbReference>
<comment type="cofactor">
    <cofactor evidence="4 6">
        <name>pyridoxal 5'-phosphate</name>
        <dbReference type="ChEBI" id="CHEBI:597326"/>
    </cofactor>
</comment>
<dbReference type="PIRSF" id="PIRSF038800">
    <property type="entry name" value="KYNU"/>
    <property type="match status" value="1"/>
</dbReference>
<dbReference type="Gene3D" id="3.40.640.10">
    <property type="entry name" value="Type I PLP-dependent aspartate aminotransferase-like (Major domain)"/>
    <property type="match status" value="1"/>
</dbReference>
<evidence type="ECO:0000256" key="2">
    <source>
        <dbReference type="ARBA" id="ARBA00022801"/>
    </source>
</evidence>
<evidence type="ECO:0000256" key="6">
    <source>
        <dbReference type="PIRNR" id="PIRNR038800"/>
    </source>
</evidence>
<dbReference type="InterPro" id="IPR015424">
    <property type="entry name" value="PyrdxlP-dep_Trfase"/>
</dbReference>
<dbReference type="HAMAP" id="MF_01970">
    <property type="entry name" value="Kynureninase"/>
    <property type="match status" value="1"/>
</dbReference>